<dbReference type="AlphaFoldDB" id="A0A4Q1BV35"/>
<dbReference type="InParanoid" id="A0A4Q1BV35"/>
<proteinExistence type="predicted"/>
<name>A0A4Q1BV35_TREME</name>
<dbReference type="EMBL" id="SDIL01000004">
    <property type="protein sequence ID" value="RXK42011.1"/>
    <property type="molecule type" value="Genomic_DNA"/>
</dbReference>
<evidence type="ECO:0000313" key="2">
    <source>
        <dbReference type="EMBL" id="RXK42011.1"/>
    </source>
</evidence>
<comment type="caution">
    <text evidence="2">The sequence shown here is derived from an EMBL/GenBank/DDBJ whole genome shotgun (WGS) entry which is preliminary data.</text>
</comment>
<keyword evidence="3" id="KW-1185">Reference proteome</keyword>
<dbReference type="Proteomes" id="UP000289152">
    <property type="component" value="Unassembled WGS sequence"/>
</dbReference>
<feature type="compositionally biased region" description="Polar residues" evidence="1">
    <location>
        <begin position="189"/>
        <end position="209"/>
    </location>
</feature>
<feature type="region of interest" description="Disordered" evidence="1">
    <location>
        <begin position="188"/>
        <end position="260"/>
    </location>
</feature>
<organism evidence="2 3">
    <name type="scientific">Tremella mesenterica</name>
    <name type="common">Jelly fungus</name>
    <dbReference type="NCBI Taxonomy" id="5217"/>
    <lineage>
        <taxon>Eukaryota</taxon>
        <taxon>Fungi</taxon>
        <taxon>Dikarya</taxon>
        <taxon>Basidiomycota</taxon>
        <taxon>Agaricomycotina</taxon>
        <taxon>Tremellomycetes</taxon>
        <taxon>Tremellales</taxon>
        <taxon>Tremellaceae</taxon>
        <taxon>Tremella</taxon>
    </lineage>
</organism>
<evidence type="ECO:0000256" key="1">
    <source>
        <dbReference type="SAM" id="MobiDB-lite"/>
    </source>
</evidence>
<accession>A0A4Q1BV35</accession>
<feature type="region of interest" description="Disordered" evidence="1">
    <location>
        <begin position="346"/>
        <end position="418"/>
    </location>
</feature>
<evidence type="ECO:0000313" key="3">
    <source>
        <dbReference type="Proteomes" id="UP000289152"/>
    </source>
</evidence>
<protein>
    <submittedName>
        <fullName evidence="2">Uncharacterized protein</fullName>
    </submittedName>
</protein>
<dbReference type="OrthoDB" id="10678926at2759"/>
<reference evidence="2 3" key="1">
    <citation type="submission" date="2016-06" db="EMBL/GenBank/DDBJ databases">
        <title>Evolution of pathogenesis and genome organization in the Tremellales.</title>
        <authorList>
            <person name="Cuomo C."/>
            <person name="Litvintseva A."/>
            <person name="Heitman J."/>
            <person name="Chen Y."/>
            <person name="Sun S."/>
            <person name="Springer D."/>
            <person name="Dromer F."/>
            <person name="Young S."/>
            <person name="Zeng Q."/>
            <person name="Chapman S."/>
            <person name="Gujja S."/>
            <person name="Saif S."/>
            <person name="Birren B."/>
        </authorList>
    </citation>
    <scope>NUCLEOTIDE SEQUENCE [LARGE SCALE GENOMIC DNA]</scope>
    <source>
        <strain evidence="2 3">ATCC 28783</strain>
    </source>
</reference>
<sequence>MEPLPDDIGPSDQSLRWADEIESDLTKITGPYGLEWLTSRKNDAMYADKESIVKHCRKYGDLQRPSHVPDRFFPSSAARYGLKRYIISRSESKKIAGTVKNFVCNRSHKRSRKRTCEGCKYRIPAFFYVPADRALYPKWNCSYATERDMPTLAFSWSDWGRCNRCWVCRRAGNDGCGLCRIPLKESESEYTGPQNPIQTQENPIETRTVTPEDVMNKRQRRNPRRAPPPNYCREYTLSSDDDSELGDPSSGNNDQDHDPFDDHVQAVRERYKDMRTARLAAENLITALKAENEALHEAASLKGSVDREEDCRVLESVVAEVRAELERLREELESCARKDEVLESQNKELQREMEEVQRQNEDMKRQKEDLKRRKAEIQRRCEVAERGRDRAVRDRDHEKKERESMSKELERLKEIGKK</sequence>
<gene>
    <name evidence="2" type="ORF">M231_00732</name>
</gene>
<dbReference type="VEuPathDB" id="FungiDB:TREMEDRAFT_66310"/>